<organism evidence="1 2">
    <name type="scientific">Papilio machaon</name>
    <name type="common">Old World swallowtail butterfly</name>
    <dbReference type="NCBI Taxonomy" id="76193"/>
    <lineage>
        <taxon>Eukaryota</taxon>
        <taxon>Metazoa</taxon>
        <taxon>Ecdysozoa</taxon>
        <taxon>Arthropoda</taxon>
        <taxon>Hexapoda</taxon>
        <taxon>Insecta</taxon>
        <taxon>Pterygota</taxon>
        <taxon>Neoptera</taxon>
        <taxon>Endopterygota</taxon>
        <taxon>Lepidoptera</taxon>
        <taxon>Glossata</taxon>
        <taxon>Ditrysia</taxon>
        <taxon>Papilionoidea</taxon>
        <taxon>Papilionidae</taxon>
        <taxon>Papilioninae</taxon>
        <taxon>Papilio</taxon>
    </lineage>
</organism>
<gene>
    <name evidence="1" type="ORF">RR48_06947</name>
</gene>
<dbReference type="EMBL" id="KQ460500">
    <property type="protein sequence ID" value="KPJ14197.1"/>
    <property type="molecule type" value="Genomic_DNA"/>
</dbReference>
<evidence type="ECO:0000313" key="1">
    <source>
        <dbReference type="EMBL" id="KPJ14197.1"/>
    </source>
</evidence>
<dbReference type="AlphaFoldDB" id="A0A194R989"/>
<dbReference type="Proteomes" id="UP000053240">
    <property type="component" value="Unassembled WGS sequence"/>
</dbReference>
<dbReference type="SUPFAM" id="SSF53098">
    <property type="entry name" value="Ribonuclease H-like"/>
    <property type="match status" value="1"/>
</dbReference>
<evidence type="ECO:0000313" key="2">
    <source>
        <dbReference type="Proteomes" id="UP000053240"/>
    </source>
</evidence>
<dbReference type="InterPro" id="IPR012337">
    <property type="entry name" value="RNaseH-like_sf"/>
</dbReference>
<sequence>MKAKATQALELKLCGFLAEHNISFTTLDHLTTLLKSSVPDSEKIANMQMKSTKGTAIIKNVIAEAEKEHLQKKLQISRFSVLIDESTDIGGIQTMCIIVRFFDAEEGRVVSKFWELCQIFEQDSEVESATVEYLFGLVMKSFEDYEIPLENIIGFASDGASTMMGKDNSVASRFLEKCPGIYIFKCICHSLHLCASNACKKLPRSCEDLARNVYGEFKNSAKRQHLFKKFQTFLDIDVHKILRPAQTRWLSLKAVVSRIIEQWPALELYFRDQMLTIRLKSVEQIVQALNNPIIKLFYLFLDFMLPKFTKLNELFQSSSVVITSLHDKMCKSYQRTSLMSLAH</sequence>
<dbReference type="PANTHER" id="PTHR37162:SF1">
    <property type="entry name" value="BED-TYPE DOMAIN-CONTAINING PROTEIN"/>
    <property type="match status" value="1"/>
</dbReference>
<dbReference type="PANTHER" id="PTHR37162">
    <property type="entry name" value="HAT FAMILY DIMERISATION DOMAINCONTAINING PROTEIN-RELATED"/>
    <property type="match status" value="1"/>
</dbReference>
<name>A0A194R989_PAPMA</name>
<dbReference type="InParanoid" id="A0A194R989"/>
<reference evidence="1 2" key="1">
    <citation type="journal article" date="2015" name="Nat. Commun.">
        <title>Outbred genome sequencing and CRISPR/Cas9 gene editing in butterflies.</title>
        <authorList>
            <person name="Li X."/>
            <person name="Fan D."/>
            <person name="Zhang W."/>
            <person name="Liu G."/>
            <person name="Zhang L."/>
            <person name="Zhao L."/>
            <person name="Fang X."/>
            <person name="Chen L."/>
            <person name="Dong Y."/>
            <person name="Chen Y."/>
            <person name="Ding Y."/>
            <person name="Zhao R."/>
            <person name="Feng M."/>
            <person name="Zhu Y."/>
            <person name="Feng Y."/>
            <person name="Jiang X."/>
            <person name="Zhu D."/>
            <person name="Xiang H."/>
            <person name="Feng X."/>
            <person name="Li S."/>
            <person name="Wang J."/>
            <person name="Zhang G."/>
            <person name="Kronforst M.R."/>
            <person name="Wang W."/>
        </authorList>
    </citation>
    <scope>NUCLEOTIDE SEQUENCE [LARGE SCALE GENOMIC DNA]</scope>
    <source>
        <strain evidence="1">Ya'a_city_454_Pm</strain>
        <tissue evidence="1">Whole body</tissue>
    </source>
</reference>
<accession>A0A194R989</accession>
<protein>
    <submittedName>
        <fullName evidence="1">Zinc finger protein 862</fullName>
    </submittedName>
</protein>
<proteinExistence type="predicted"/>
<keyword evidence="2" id="KW-1185">Reference proteome</keyword>